<dbReference type="InterPro" id="IPR001650">
    <property type="entry name" value="Helicase_C-like"/>
</dbReference>
<keyword evidence="1 7" id="KW-0547">Nucleotide-binding</keyword>
<sequence>MPHTNGKNSQQWKGNKSRRKRKYDGEQDTSVLKVLKEKRLKKKRKQELKGQEESMLEDVEQKYKEMLKKSSRTFLRFEDFPLSWRTLEGLKENEYVKPTEIQRDTIAYSLTGSDVVGAAKTGSGKTLALVIPVLEALWRAKWSPEYGLGALVISPTRELALQTFSTINAVGKHHGFSCGLVIGGSEVAFERNRISGINIIVCTPGRLLQHMDENEQMNCDSLQVLVLDEADRMLDMGFSKQLNSIINNLPTDRQTLLFSATQTRNVKDLCRVCTNDPVFVSVHENSTAATPDNLKQSYVVVEEENKINTLWSFIEAHKKKKSLVFVSSCKQARFLTEVFSQLRPGLPVMGLWGTMNQKKRIETFTKFDESKAAVLIATDVASRGLDFEHIDWVIQVDCPAMIDDYIHRVGRSARMDDSGNSLLMVSSSQQDAMITKLEKHSIPIEELKIHPDAVTDIRLKLRAILAESQELKEYAQKSIVAYLRSIYTMKDKKIFDVNCVDAAALADSFGLVSVPRIRFLDKKKIEKNASIKTESSSTAEDEKNSDDDEEEVKLRKDPSLVGQFAIDEEDNDLFTLKKSSVDMEERLEKVKEEINTEETEGEEKITLKKNKPLKKALTKVGAAKKILNKKLRVNTKKTFDDEDDDTKVEGPSTITSYGLDIEKAKLELKTVDKEDRRRFKQLREQRRQEKLAKRKKKTEEYDMGEAEDTDDEPDISWLPDPDAVKRKYAEESDEEDEQVDTVDLEKQALAMFGRK</sequence>
<dbReference type="InterPro" id="IPR025313">
    <property type="entry name" value="SPB4-like_CTE"/>
</dbReference>
<dbReference type="PROSITE" id="PS51195">
    <property type="entry name" value="Q_MOTIF"/>
    <property type="match status" value="1"/>
</dbReference>
<feature type="region of interest" description="Disordered" evidence="10">
    <location>
        <begin position="1"/>
        <end position="28"/>
    </location>
</feature>
<dbReference type="InterPro" id="IPR027417">
    <property type="entry name" value="P-loop_NTPase"/>
</dbReference>
<evidence type="ECO:0000256" key="5">
    <source>
        <dbReference type="ARBA" id="ARBA00022884"/>
    </source>
</evidence>
<evidence type="ECO:0000313" key="14">
    <source>
        <dbReference type="Proteomes" id="UP000095282"/>
    </source>
</evidence>
<evidence type="ECO:0000256" key="8">
    <source>
        <dbReference type="RuleBase" id="RU365068"/>
    </source>
</evidence>
<reference evidence="15" key="1">
    <citation type="submission" date="2016-11" db="UniProtKB">
        <authorList>
            <consortium name="WormBaseParasite"/>
        </authorList>
    </citation>
    <scope>IDENTIFICATION</scope>
</reference>
<dbReference type="GO" id="GO:0003723">
    <property type="term" value="F:RNA binding"/>
    <property type="evidence" value="ECO:0007669"/>
    <property type="project" value="UniProtKB-UniRule"/>
</dbReference>
<dbReference type="SMART" id="SM01178">
    <property type="entry name" value="DUF4217"/>
    <property type="match status" value="1"/>
</dbReference>
<dbReference type="InterPro" id="IPR014014">
    <property type="entry name" value="RNA_helicase_DEAD_Q_motif"/>
</dbReference>
<dbReference type="STRING" id="1561998.A0A1I7ULF1"/>
<keyword evidence="5 8" id="KW-0694">RNA-binding</keyword>
<feature type="compositionally biased region" description="Basic and acidic residues" evidence="10">
    <location>
        <begin position="679"/>
        <end position="691"/>
    </location>
</feature>
<dbReference type="InterPro" id="IPR000629">
    <property type="entry name" value="RNA-helicase_DEAD-box_CS"/>
</dbReference>
<evidence type="ECO:0000256" key="10">
    <source>
        <dbReference type="SAM" id="MobiDB-lite"/>
    </source>
</evidence>
<evidence type="ECO:0000256" key="7">
    <source>
        <dbReference type="RuleBase" id="RU000492"/>
    </source>
</evidence>
<evidence type="ECO:0000259" key="13">
    <source>
        <dbReference type="PROSITE" id="PS51195"/>
    </source>
</evidence>
<feature type="coiled-coil region" evidence="9">
    <location>
        <begin position="573"/>
        <end position="600"/>
    </location>
</feature>
<evidence type="ECO:0000256" key="4">
    <source>
        <dbReference type="ARBA" id="ARBA00022840"/>
    </source>
</evidence>
<feature type="compositionally biased region" description="Acidic residues" evidence="10">
    <location>
        <begin position="731"/>
        <end position="742"/>
    </location>
</feature>
<dbReference type="Pfam" id="PF13959">
    <property type="entry name" value="CTE_SPB4"/>
    <property type="match status" value="1"/>
</dbReference>
<evidence type="ECO:0000256" key="9">
    <source>
        <dbReference type="SAM" id="Coils"/>
    </source>
</evidence>
<dbReference type="PROSITE" id="PS00039">
    <property type="entry name" value="DEAD_ATP_HELICASE"/>
    <property type="match status" value="1"/>
</dbReference>
<dbReference type="InterPro" id="IPR014001">
    <property type="entry name" value="Helicase_ATP-bd"/>
</dbReference>
<dbReference type="eggNOG" id="KOG0343">
    <property type="taxonomic scope" value="Eukaryota"/>
</dbReference>
<dbReference type="InterPro" id="IPR011545">
    <property type="entry name" value="DEAD/DEAH_box_helicase_dom"/>
</dbReference>
<feature type="coiled-coil region" evidence="9">
    <location>
        <begin position="42"/>
        <end position="69"/>
    </location>
</feature>
<dbReference type="Pfam" id="PF00271">
    <property type="entry name" value="Helicase_C"/>
    <property type="match status" value="1"/>
</dbReference>
<comment type="function">
    <text evidence="8">RNA helicase.</text>
</comment>
<dbReference type="PROSITE" id="PS51194">
    <property type="entry name" value="HELICASE_CTER"/>
    <property type="match status" value="1"/>
</dbReference>
<dbReference type="GO" id="GO:0016887">
    <property type="term" value="F:ATP hydrolysis activity"/>
    <property type="evidence" value="ECO:0007669"/>
    <property type="project" value="RHEA"/>
</dbReference>
<comment type="catalytic activity">
    <reaction evidence="8">
        <text>ATP + H2O = ADP + phosphate + H(+)</text>
        <dbReference type="Rhea" id="RHEA:13065"/>
        <dbReference type="ChEBI" id="CHEBI:15377"/>
        <dbReference type="ChEBI" id="CHEBI:15378"/>
        <dbReference type="ChEBI" id="CHEBI:30616"/>
        <dbReference type="ChEBI" id="CHEBI:43474"/>
        <dbReference type="ChEBI" id="CHEBI:456216"/>
        <dbReference type="EC" id="3.6.4.13"/>
    </reaction>
</comment>
<feature type="domain" description="DEAD-box RNA helicase Q" evidence="13">
    <location>
        <begin position="75"/>
        <end position="103"/>
    </location>
</feature>
<evidence type="ECO:0000256" key="2">
    <source>
        <dbReference type="ARBA" id="ARBA00022801"/>
    </source>
</evidence>
<dbReference type="SMART" id="SM00490">
    <property type="entry name" value="HELICc"/>
    <property type="match status" value="1"/>
</dbReference>
<evidence type="ECO:0000259" key="11">
    <source>
        <dbReference type="PROSITE" id="PS51192"/>
    </source>
</evidence>
<feature type="region of interest" description="Disordered" evidence="10">
    <location>
        <begin position="530"/>
        <end position="554"/>
    </location>
</feature>
<comment type="domain">
    <text evidence="8">The Q motif is unique to and characteristic of the DEAD box family of RNA helicases and controls ATP binding and hydrolysis.</text>
</comment>
<name>A0A1I7ULF1_9PELO</name>
<evidence type="ECO:0000259" key="12">
    <source>
        <dbReference type="PROSITE" id="PS51194"/>
    </source>
</evidence>
<evidence type="ECO:0000256" key="6">
    <source>
        <dbReference type="PROSITE-ProRule" id="PRU00552"/>
    </source>
</evidence>
<dbReference type="Gene3D" id="3.40.50.300">
    <property type="entry name" value="P-loop containing nucleotide triphosphate hydrolases"/>
    <property type="match status" value="2"/>
</dbReference>
<dbReference type="WBParaSite" id="Csp11.Scaffold630.g17134.t1">
    <property type="protein sequence ID" value="Csp11.Scaffold630.g17134.t1"/>
    <property type="gene ID" value="Csp11.Scaffold630.g17134"/>
</dbReference>
<keyword evidence="14" id="KW-1185">Reference proteome</keyword>
<protein>
    <recommendedName>
        <fullName evidence="8">ATP-dependent RNA helicase</fullName>
        <ecNumber evidence="8">3.6.4.13</ecNumber>
    </recommendedName>
</protein>
<keyword evidence="2 7" id="KW-0378">Hydrolase</keyword>
<feature type="domain" description="Helicase ATP-binding" evidence="11">
    <location>
        <begin position="106"/>
        <end position="280"/>
    </location>
</feature>
<dbReference type="Proteomes" id="UP000095282">
    <property type="component" value="Unplaced"/>
</dbReference>
<dbReference type="GO" id="GO:0005524">
    <property type="term" value="F:ATP binding"/>
    <property type="evidence" value="ECO:0007669"/>
    <property type="project" value="UniProtKB-UniRule"/>
</dbReference>
<evidence type="ECO:0000313" key="15">
    <source>
        <dbReference type="WBParaSite" id="Csp11.Scaffold630.g17134.t1"/>
    </source>
</evidence>
<feature type="compositionally biased region" description="Acidic residues" evidence="10">
    <location>
        <begin position="701"/>
        <end position="714"/>
    </location>
</feature>
<dbReference type="GO" id="GO:0003724">
    <property type="term" value="F:RNA helicase activity"/>
    <property type="evidence" value="ECO:0007669"/>
    <property type="project" value="UniProtKB-EC"/>
</dbReference>
<proteinExistence type="inferred from homology"/>
<dbReference type="SMART" id="SM00487">
    <property type="entry name" value="DEXDc"/>
    <property type="match status" value="1"/>
</dbReference>
<feature type="compositionally biased region" description="Polar residues" evidence="10">
    <location>
        <begin position="1"/>
        <end position="14"/>
    </location>
</feature>
<accession>A0A1I7ULF1</accession>
<dbReference type="PROSITE" id="PS51192">
    <property type="entry name" value="HELICASE_ATP_BIND_1"/>
    <property type="match status" value="1"/>
</dbReference>
<comment type="similarity">
    <text evidence="7">Belongs to the DEAD box helicase family.</text>
</comment>
<feature type="short sequence motif" description="Q motif" evidence="6">
    <location>
        <begin position="75"/>
        <end position="103"/>
    </location>
</feature>
<evidence type="ECO:0000256" key="3">
    <source>
        <dbReference type="ARBA" id="ARBA00022806"/>
    </source>
</evidence>
<dbReference type="Pfam" id="PF00270">
    <property type="entry name" value="DEAD"/>
    <property type="match status" value="1"/>
</dbReference>
<dbReference type="PANTHER" id="PTHR24031">
    <property type="entry name" value="RNA HELICASE"/>
    <property type="match status" value="1"/>
</dbReference>
<feature type="domain" description="Helicase C-terminal" evidence="12">
    <location>
        <begin position="293"/>
        <end position="455"/>
    </location>
</feature>
<feature type="region of interest" description="Disordered" evidence="10">
    <location>
        <begin position="679"/>
        <end position="742"/>
    </location>
</feature>
<dbReference type="EC" id="3.6.4.13" evidence="8"/>
<dbReference type="CDD" id="cd18787">
    <property type="entry name" value="SF2_C_DEAD"/>
    <property type="match status" value="1"/>
</dbReference>
<dbReference type="CDD" id="cd17941">
    <property type="entry name" value="DEADc_DDX10"/>
    <property type="match status" value="1"/>
</dbReference>
<keyword evidence="9" id="KW-0175">Coiled coil</keyword>
<dbReference type="AlphaFoldDB" id="A0A1I7ULF1"/>
<dbReference type="SUPFAM" id="SSF52540">
    <property type="entry name" value="P-loop containing nucleoside triphosphate hydrolases"/>
    <property type="match status" value="1"/>
</dbReference>
<organism evidence="14 15">
    <name type="scientific">Caenorhabditis tropicalis</name>
    <dbReference type="NCBI Taxonomy" id="1561998"/>
    <lineage>
        <taxon>Eukaryota</taxon>
        <taxon>Metazoa</taxon>
        <taxon>Ecdysozoa</taxon>
        <taxon>Nematoda</taxon>
        <taxon>Chromadorea</taxon>
        <taxon>Rhabditida</taxon>
        <taxon>Rhabditina</taxon>
        <taxon>Rhabditomorpha</taxon>
        <taxon>Rhabditoidea</taxon>
        <taxon>Rhabditidae</taxon>
        <taxon>Peloderinae</taxon>
        <taxon>Caenorhabditis</taxon>
    </lineage>
</organism>
<keyword evidence="4 7" id="KW-0067">ATP-binding</keyword>
<evidence type="ECO:0000256" key="1">
    <source>
        <dbReference type="ARBA" id="ARBA00022741"/>
    </source>
</evidence>
<dbReference type="GO" id="GO:0043186">
    <property type="term" value="C:P granule"/>
    <property type="evidence" value="ECO:0007669"/>
    <property type="project" value="UniProtKB-ARBA"/>
</dbReference>
<keyword evidence="3 7" id="KW-0347">Helicase</keyword>